<dbReference type="EMBL" id="CDPU01000019">
    <property type="protein sequence ID" value="CEO50663.1"/>
    <property type="molecule type" value="Genomic_DNA"/>
</dbReference>
<sequence length="1119" mass="122763">MQTVPSLVGAGTAIAAAASGLVFGEVVDAPPSTGRPASHSTTRLHNQQSFSIAPTRRASFFRPGTSSAASTSGAQPQQHSVPPSPVVSRPPLSRYQRPRSSQVTSPGNPRSRAPSIKQGESSFNTIPETPRASFSSSKSNASWIRRLSLRPLSRQGSQRSSIGPDSTPTTFPHAPSSPVPPQSSAFVTPHQSSRSVKRTQSSTNDERSVDTRLRSKFNLAGLRRPATSDQRSETPQSFRSYLDPTSSPYSRDTPSPAQDVRGSPHLLPSPLERGLEAYRKTGWRSFFHSRTKRDFALSPGRPLEKSPQSWSTSTKRILIGENRRRGAYLVKPTMVSGAPGTSPQPEKHRPVTIDERPDPFSESHQSEVSSVDDTPSKRARRSISMTFVSAGSWVSRTSGSLRRPKRDLTPRREAHRHVSEPLTGSRPTSAANRRIASANQEPPIKPNLLTKETLGRLPTPNSQLSVRKRNSSSPATPPSRVPSFQVELARLGSASGPYFQQAVRPNQPSGSSISSTAMSQLRSQPNGRISIVDSSDYEPRDFMSGDEEDTDFKSDTMFDSIRSTVASGRARNVETPLDSMYDESPPSTAGNGRAKRLSIQEILGQDWDASNKIMEEDEAFSTPVRTAAPRDQPAEPRFSTDSSGHDYSLAAKGLGRMSIDDDFDEDWTKDVDGPFNALSPPSKGSSANSRKINPNVRLALANISGNGMIEHGVIDIRNERPLSNLFDWSEPSVYAKQDLNKPSARPRTAYTNQETDARGGRPVVRKVPAPTHVRSQSVPVVHEPPEESKSTGSKYGTWGMGTKPISEDWDDDFEFSGSLGNGKHADGHFAVPESIQATQPSVKAHSGQIRELSLLVNDLQRLCRHGRDMDILSGPYHTLWKEAEGIIALASPDDDDDAMEGDKDASSVDGSETNERFFDDGFDVASLDRLDAALDGREPVMSKTTVVRDRPSPRRRSVFSPDDDIFGGGVPLYDEPRTRTSRPITPEAKLSMAHDVNGVVRTVVEAMQQSAHYEPVLETPPSNKRMHFDTNSLKVLVKRASDLRDILSEFIRKTDQITQSPIRTPRHERYLESSPAFTRMFEDPASSPPRRMSNVSDDKSPQHSPSSGLGRRMQMMKVK</sequence>
<feature type="compositionally biased region" description="Basic and acidic residues" evidence="1">
    <location>
        <begin position="204"/>
        <end position="213"/>
    </location>
</feature>
<feature type="region of interest" description="Disordered" evidence="1">
    <location>
        <begin position="738"/>
        <end position="799"/>
    </location>
</feature>
<feature type="region of interest" description="Disordered" evidence="1">
    <location>
        <begin position="942"/>
        <end position="961"/>
    </location>
</feature>
<feature type="compositionally biased region" description="Polar residues" evidence="1">
    <location>
        <begin position="38"/>
        <end position="52"/>
    </location>
</feature>
<dbReference type="InterPro" id="IPR045342">
    <property type="entry name" value="Etd1"/>
</dbReference>
<proteinExistence type="predicted"/>
<protein>
    <submittedName>
        <fullName evidence="2">Uncharacterized protein</fullName>
    </submittedName>
</protein>
<feature type="compositionally biased region" description="Polar residues" evidence="1">
    <location>
        <begin position="154"/>
        <end position="170"/>
    </location>
</feature>
<organism evidence="2">
    <name type="scientific">Bionectria ochroleuca</name>
    <name type="common">Gliocladium roseum</name>
    <dbReference type="NCBI Taxonomy" id="29856"/>
    <lineage>
        <taxon>Eukaryota</taxon>
        <taxon>Fungi</taxon>
        <taxon>Dikarya</taxon>
        <taxon>Ascomycota</taxon>
        <taxon>Pezizomycotina</taxon>
        <taxon>Sordariomycetes</taxon>
        <taxon>Hypocreomycetidae</taxon>
        <taxon>Hypocreales</taxon>
        <taxon>Bionectriaceae</taxon>
        <taxon>Clonostachys</taxon>
    </lineage>
</organism>
<gene>
    <name evidence="2" type="ORF">BN869_000006721_1</name>
</gene>
<feature type="region of interest" description="Disordered" evidence="1">
    <location>
        <begin position="31"/>
        <end position="271"/>
    </location>
</feature>
<feature type="compositionally biased region" description="Polar residues" evidence="1">
    <location>
        <begin position="118"/>
        <end position="127"/>
    </location>
</feature>
<feature type="region of interest" description="Disordered" evidence="1">
    <location>
        <begin position="333"/>
        <end position="380"/>
    </location>
</feature>
<feature type="compositionally biased region" description="Polar residues" evidence="1">
    <location>
        <begin position="503"/>
        <end position="527"/>
    </location>
</feature>
<accession>A0A0B7JZW8</accession>
<feature type="region of interest" description="Disordered" evidence="1">
    <location>
        <begin position="892"/>
        <end position="914"/>
    </location>
</feature>
<reference evidence="2" key="1">
    <citation type="submission" date="2015-01" db="EMBL/GenBank/DDBJ databases">
        <authorList>
            <person name="Durling Mikael"/>
        </authorList>
    </citation>
    <scope>NUCLEOTIDE SEQUENCE</scope>
</reference>
<feature type="compositionally biased region" description="Polar residues" evidence="1">
    <location>
        <begin position="185"/>
        <end position="203"/>
    </location>
</feature>
<feature type="region of interest" description="Disordered" evidence="1">
    <location>
        <begin position="1065"/>
        <end position="1119"/>
    </location>
</feature>
<feature type="compositionally biased region" description="Basic and acidic residues" evidence="1">
    <location>
        <begin position="345"/>
        <end position="365"/>
    </location>
</feature>
<name>A0A0B7JZW8_BIOOC</name>
<dbReference type="GO" id="GO:1902412">
    <property type="term" value="P:regulation of mitotic cytokinesis"/>
    <property type="evidence" value="ECO:0007669"/>
    <property type="project" value="InterPro"/>
</dbReference>
<feature type="region of interest" description="Disordered" evidence="1">
    <location>
        <begin position="393"/>
        <end position="481"/>
    </location>
</feature>
<feature type="compositionally biased region" description="Polar residues" evidence="1">
    <location>
        <begin position="98"/>
        <end position="108"/>
    </location>
</feature>
<evidence type="ECO:0000256" key="1">
    <source>
        <dbReference type="SAM" id="MobiDB-lite"/>
    </source>
</evidence>
<dbReference type="Pfam" id="PF20162">
    <property type="entry name" value="Etd1"/>
    <property type="match status" value="1"/>
</dbReference>
<feature type="region of interest" description="Disordered" evidence="1">
    <location>
        <begin position="620"/>
        <end position="645"/>
    </location>
</feature>
<dbReference type="GO" id="GO:0005096">
    <property type="term" value="F:GTPase activator activity"/>
    <property type="evidence" value="ECO:0007669"/>
    <property type="project" value="InterPro"/>
</dbReference>
<dbReference type="AlphaFoldDB" id="A0A0B7JZW8"/>
<feature type="compositionally biased region" description="Polar residues" evidence="1">
    <location>
        <begin position="227"/>
        <end position="256"/>
    </location>
</feature>
<feature type="region of interest" description="Disordered" evidence="1">
    <location>
        <begin position="499"/>
        <end position="553"/>
    </location>
</feature>
<feature type="compositionally biased region" description="Basic and acidic residues" evidence="1">
    <location>
        <begin position="406"/>
        <end position="419"/>
    </location>
</feature>
<feature type="compositionally biased region" description="Low complexity" evidence="1">
    <location>
        <begin position="133"/>
        <end position="142"/>
    </location>
</feature>
<evidence type="ECO:0000313" key="2">
    <source>
        <dbReference type="EMBL" id="CEO50663.1"/>
    </source>
</evidence>
<feature type="compositionally biased region" description="Basic and acidic residues" evidence="1">
    <location>
        <begin position="942"/>
        <end position="952"/>
    </location>
</feature>
<feature type="compositionally biased region" description="Low complexity" evidence="1">
    <location>
        <begin position="63"/>
        <end position="91"/>
    </location>
</feature>